<dbReference type="RefSeq" id="WP_158643876.1">
    <property type="nucleotide sequence ID" value="NZ_CP042431.1"/>
</dbReference>
<dbReference type="EMBL" id="SGXA01000002">
    <property type="protein sequence ID" value="RZS70704.1"/>
    <property type="molecule type" value="Genomic_DNA"/>
</dbReference>
<sequence length="56" mass="6466">MITLLRILLFIALTTLNVEYLINRQSSTLLLVLAIVIQLALIYFLITPLIKKLIRK</sequence>
<feature type="transmembrane region" description="Helical" evidence="1">
    <location>
        <begin position="28"/>
        <end position="50"/>
    </location>
</feature>
<gene>
    <name evidence="2" type="ORF">EV199_2597</name>
</gene>
<proteinExistence type="predicted"/>
<comment type="caution">
    <text evidence="2">The sequence shown here is derived from an EMBL/GenBank/DDBJ whole genome shotgun (WGS) entry which is preliminary data.</text>
</comment>
<keyword evidence="1" id="KW-0812">Transmembrane</keyword>
<evidence type="ECO:0000313" key="3">
    <source>
        <dbReference type="Proteomes" id="UP000293874"/>
    </source>
</evidence>
<organism evidence="2 3">
    <name type="scientific">Pseudobacter ginsenosidimutans</name>
    <dbReference type="NCBI Taxonomy" id="661488"/>
    <lineage>
        <taxon>Bacteria</taxon>
        <taxon>Pseudomonadati</taxon>
        <taxon>Bacteroidota</taxon>
        <taxon>Chitinophagia</taxon>
        <taxon>Chitinophagales</taxon>
        <taxon>Chitinophagaceae</taxon>
        <taxon>Pseudobacter</taxon>
    </lineage>
</organism>
<keyword evidence="1" id="KW-1133">Transmembrane helix</keyword>
<keyword evidence="3" id="KW-1185">Reference proteome</keyword>
<dbReference type="AlphaFoldDB" id="A0A4Q7MS20"/>
<evidence type="ECO:0000313" key="2">
    <source>
        <dbReference type="EMBL" id="RZS70704.1"/>
    </source>
</evidence>
<reference evidence="2 3" key="1">
    <citation type="submission" date="2019-02" db="EMBL/GenBank/DDBJ databases">
        <title>Genomic Encyclopedia of Type Strains, Phase IV (KMG-IV): sequencing the most valuable type-strain genomes for metagenomic binning, comparative biology and taxonomic classification.</title>
        <authorList>
            <person name="Goeker M."/>
        </authorList>
    </citation>
    <scope>NUCLEOTIDE SEQUENCE [LARGE SCALE GENOMIC DNA]</scope>
    <source>
        <strain evidence="2 3">DSM 18116</strain>
    </source>
</reference>
<protein>
    <submittedName>
        <fullName evidence="2">Uncharacterized protein</fullName>
    </submittedName>
</protein>
<dbReference type="Proteomes" id="UP000293874">
    <property type="component" value="Unassembled WGS sequence"/>
</dbReference>
<evidence type="ECO:0000256" key="1">
    <source>
        <dbReference type="SAM" id="Phobius"/>
    </source>
</evidence>
<keyword evidence="1" id="KW-0472">Membrane</keyword>
<accession>A0A4Q7MS20</accession>
<name>A0A4Q7MS20_9BACT</name>